<gene>
    <name evidence="1" type="primary">62</name>
    <name evidence="1" type="ORF">SEA_AZIRA_62</name>
</gene>
<dbReference type="Proteomes" id="UP001223098">
    <property type="component" value="Segment"/>
</dbReference>
<organism evidence="1 2">
    <name type="scientific">Gordonia phage Azira</name>
    <dbReference type="NCBI Taxonomy" id="3035369"/>
    <lineage>
        <taxon>Viruses</taxon>
        <taxon>Duplodnaviria</taxon>
        <taxon>Heunggongvirae</taxon>
        <taxon>Uroviricota</taxon>
        <taxon>Caudoviricetes</taxon>
        <taxon>Aziravirus</taxon>
        <taxon>Aziravirus azira</taxon>
    </lineage>
</organism>
<dbReference type="EMBL" id="OQ709211">
    <property type="protein sequence ID" value="WGH21068.1"/>
    <property type="molecule type" value="Genomic_DNA"/>
</dbReference>
<evidence type="ECO:0000313" key="1">
    <source>
        <dbReference type="EMBL" id="WGH21068.1"/>
    </source>
</evidence>
<reference evidence="1 2" key="1">
    <citation type="submission" date="2023-03" db="EMBL/GenBank/DDBJ databases">
        <authorList>
            <person name="McGarrah C.E.E."/>
            <person name="Algarin-Martinez E.D."/>
            <person name="Cavasini M.E.D."/>
            <person name="Correa V."/>
            <person name="Danielson D.F."/>
            <person name="Dean W.R."/>
            <person name="French J.L."/>
            <person name="Gaskin N."/>
            <person name="Jain U."/>
            <person name="Janvier J."/>
            <person name="Macumber B.M."/>
            <person name="Martini F.K."/>
            <person name="Mazzei S.G."/>
            <person name="Mujica J.M."/>
            <person name="Odegaard O."/>
            <person name="Quarterman C."/>
            <person name="Rand T.M."/>
            <person name="Seidensticker N.S."/>
            <person name="Serrano T."/>
            <person name="Soltys A."/>
            <person name="Ungrey M.D."/>
            <person name="Pollenz R.S."/>
            <person name="Russell D.A."/>
            <person name="Jacobs-Sera D."/>
            <person name="Hatfull G.F."/>
        </authorList>
    </citation>
    <scope>NUCLEOTIDE SEQUENCE [LARGE SCALE GENOMIC DNA]</scope>
</reference>
<dbReference type="GeneID" id="80559256"/>
<name>A0AAF0K1C0_9CAUD</name>
<dbReference type="KEGG" id="vg:80559256"/>
<proteinExistence type="predicted"/>
<protein>
    <submittedName>
        <fullName evidence="1">Uncharacterized protein</fullName>
    </submittedName>
</protein>
<keyword evidence="2" id="KW-1185">Reference proteome</keyword>
<accession>A0AAF0K1C0</accession>
<sequence length="72" mass="8124">MAELGNGMKRDIQVFVAGHLVVSGDIELPFTTELDDEGRIKVTMTEVLPHVARRLREMADMMDEYEEGLSDD</sequence>
<dbReference type="RefSeq" id="YP_010842465.1">
    <property type="nucleotide sequence ID" value="NC_079140.1"/>
</dbReference>
<evidence type="ECO:0000313" key="2">
    <source>
        <dbReference type="Proteomes" id="UP001223098"/>
    </source>
</evidence>